<dbReference type="EMBL" id="QHLQ01000030">
    <property type="protein sequence ID" value="NIZ63191.1"/>
    <property type="molecule type" value="Genomic_DNA"/>
</dbReference>
<gene>
    <name evidence="3" type="ORF">DL239_19685</name>
</gene>
<protein>
    <submittedName>
        <fullName evidence="3">Recombinase</fullName>
    </submittedName>
</protein>
<comment type="caution">
    <text evidence="3">The sequence shown here is derived from an EMBL/GenBank/DDBJ whole genome shotgun (WGS) entry which is preliminary data.</text>
</comment>
<name>A0ABX0WBZ0_9RHOB</name>
<reference evidence="3 4" key="1">
    <citation type="submission" date="2018-05" db="EMBL/GenBank/DDBJ databases">
        <authorList>
            <person name="Zhang Y.-J."/>
        </authorList>
    </citation>
    <scope>NUCLEOTIDE SEQUENCE [LARGE SCALE GENOMIC DNA]</scope>
    <source>
        <strain evidence="3 4">CY04</strain>
    </source>
</reference>
<dbReference type="Pfam" id="PF16694">
    <property type="entry name" value="Cytochrome_P460"/>
    <property type="match status" value="1"/>
</dbReference>
<dbReference type="Proteomes" id="UP001429564">
    <property type="component" value="Unassembled WGS sequence"/>
</dbReference>
<dbReference type="InterPro" id="IPR038142">
    <property type="entry name" value="Cytochrome_P460_sp"/>
</dbReference>
<evidence type="ECO:0000313" key="3">
    <source>
        <dbReference type="EMBL" id="NIZ63191.1"/>
    </source>
</evidence>
<feature type="chain" id="PRO_5045578658" evidence="1">
    <location>
        <begin position="24"/>
        <end position="195"/>
    </location>
</feature>
<evidence type="ECO:0000256" key="1">
    <source>
        <dbReference type="SAM" id="SignalP"/>
    </source>
</evidence>
<sequence>MNSLVIFAVLIAVAIIAGTTAQAQDCQVSVTDPFDLTESDIARIYDCIGDRMVAAYSKGGDTVAKNYRGWTVTATRHVVDGTHGNGLLLTYANDIAAEQYLKFAEQGVVMPVGSQLAKESIRINATKNAAEVGPLTLMTKLETGASPETGDWLYGGIQPNGDPMRFQQASCHDCHKIWEGQDYLGYPIEEVRIGN</sequence>
<evidence type="ECO:0000259" key="2">
    <source>
        <dbReference type="Pfam" id="PF16694"/>
    </source>
</evidence>
<dbReference type="InterPro" id="IPR032033">
    <property type="entry name" value="Cytochrome_P460"/>
</dbReference>
<proteinExistence type="predicted"/>
<organism evidence="3 4">
    <name type="scientific">Parasedimentitalea denitrificans</name>
    <dbReference type="NCBI Taxonomy" id="2211118"/>
    <lineage>
        <taxon>Bacteria</taxon>
        <taxon>Pseudomonadati</taxon>
        <taxon>Pseudomonadota</taxon>
        <taxon>Alphaproteobacteria</taxon>
        <taxon>Rhodobacterales</taxon>
        <taxon>Paracoccaceae</taxon>
        <taxon>Parasedimentitalea</taxon>
    </lineage>
</organism>
<feature type="domain" description="Cytochrome P460" evidence="2">
    <location>
        <begin position="65"/>
        <end position="184"/>
    </location>
</feature>
<accession>A0ABX0WBZ0</accession>
<keyword evidence="1" id="KW-0732">Signal</keyword>
<evidence type="ECO:0000313" key="4">
    <source>
        <dbReference type="Proteomes" id="UP001429564"/>
    </source>
</evidence>
<dbReference type="CDD" id="cd20716">
    <property type="entry name" value="cyt_P460_fam"/>
    <property type="match status" value="1"/>
</dbReference>
<dbReference type="RefSeq" id="WP_167685795.1">
    <property type="nucleotide sequence ID" value="NZ_QHLQ01000030.1"/>
</dbReference>
<dbReference type="Gene3D" id="3.50.70.20">
    <property type="entry name" value="Cytochrome P460"/>
    <property type="match status" value="1"/>
</dbReference>
<feature type="signal peptide" evidence="1">
    <location>
        <begin position="1"/>
        <end position="23"/>
    </location>
</feature>
<keyword evidence="4" id="KW-1185">Reference proteome</keyword>